<dbReference type="PROSITE" id="PS50297">
    <property type="entry name" value="ANK_REP_REGION"/>
    <property type="match status" value="2"/>
</dbReference>
<dbReference type="InterPro" id="IPR050745">
    <property type="entry name" value="Multifunctional_regulatory"/>
</dbReference>
<dbReference type="InterPro" id="IPR036770">
    <property type="entry name" value="Ankyrin_rpt-contain_sf"/>
</dbReference>
<comment type="caution">
    <text evidence="4">The sequence shown here is derived from an EMBL/GenBank/DDBJ whole genome shotgun (WGS) entry which is preliminary data.</text>
</comment>
<feature type="repeat" description="ANK" evidence="3">
    <location>
        <begin position="66"/>
        <end position="98"/>
    </location>
</feature>
<keyword evidence="1" id="KW-0677">Repeat</keyword>
<dbReference type="GO" id="GO:0005737">
    <property type="term" value="C:cytoplasm"/>
    <property type="evidence" value="ECO:0007669"/>
    <property type="project" value="TreeGrafter"/>
</dbReference>
<dbReference type="GO" id="GO:0005634">
    <property type="term" value="C:nucleus"/>
    <property type="evidence" value="ECO:0007669"/>
    <property type="project" value="TreeGrafter"/>
</dbReference>
<dbReference type="PROSITE" id="PS50088">
    <property type="entry name" value="ANK_REPEAT"/>
    <property type="match status" value="3"/>
</dbReference>
<accession>A0AAE8MRC4</accession>
<gene>
    <name evidence="4" type="ORF">DNG_01667</name>
</gene>
<name>A0AAE8MRC4_9PEZI</name>
<dbReference type="PRINTS" id="PR01415">
    <property type="entry name" value="ANKYRIN"/>
</dbReference>
<evidence type="ECO:0000256" key="3">
    <source>
        <dbReference type="PROSITE-ProRule" id="PRU00023"/>
    </source>
</evidence>
<feature type="repeat" description="ANK" evidence="3">
    <location>
        <begin position="101"/>
        <end position="133"/>
    </location>
</feature>
<dbReference type="EMBL" id="ONZQ02000002">
    <property type="protein sequence ID" value="SPN98622.1"/>
    <property type="molecule type" value="Genomic_DNA"/>
</dbReference>
<dbReference type="PANTHER" id="PTHR24189">
    <property type="entry name" value="MYOTROPHIN"/>
    <property type="match status" value="1"/>
</dbReference>
<dbReference type="InterPro" id="IPR002110">
    <property type="entry name" value="Ankyrin_rpt"/>
</dbReference>
<organism evidence="4 5">
    <name type="scientific">Cephalotrichum gorgonifer</name>
    <dbReference type="NCBI Taxonomy" id="2041049"/>
    <lineage>
        <taxon>Eukaryota</taxon>
        <taxon>Fungi</taxon>
        <taxon>Dikarya</taxon>
        <taxon>Ascomycota</taxon>
        <taxon>Pezizomycotina</taxon>
        <taxon>Sordariomycetes</taxon>
        <taxon>Hypocreomycetidae</taxon>
        <taxon>Microascales</taxon>
        <taxon>Microascaceae</taxon>
        <taxon>Cephalotrichum</taxon>
    </lineage>
</organism>
<keyword evidence="2 3" id="KW-0040">ANK repeat</keyword>
<proteinExistence type="predicted"/>
<dbReference type="SMART" id="SM00248">
    <property type="entry name" value="ANK"/>
    <property type="match status" value="4"/>
</dbReference>
<protein>
    <submittedName>
        <fullName evidence="4">Uncharacterized protein</fullName>
    </submittedName>
</protein>
<dbReference type="PANTHER" id="PTHR24189:SF50">
    <property type="entry name" value="ANKYRIN REPEAT AND SOCS BOX PROTEIN 2"/>
    <property type="match status" value="1"/>
</dbReference>
<feature type="repeat" description="ANK" evidence="3">
    <location>
        <begin position="38"/>
        <end position="65"/>
    </location>
</feature>
<dbReference type="Pfam" id="PF12796">
    <property type="entry name" value="Ank_2"/>
    <property type="match status" value="1"/>
</dbReference>
<dbReference type="Proteomes" id="UP001187682">
    <property type="component" value="Unassembled WGS sequence"/>
</dbReference>
<dbReference type="SUPFAM" id="SSF48403">
    <property type="entry name" value="Ankyrin repeat"/>
    <property type="match status" value="1"/>
</dbReference>
<reference evidence="4" key="1">
    <citation type="submission" date="2018-03" db="EMBL/GenBank/DDBJ databases">
        <authorList>
            <person name="Guldener U."/>
        </authorList>
    </citation>
    <scope>NUCLEOTIDE SEQUENCE</scope>
</reference>
<evidence type="ECO:0000256" key="1">
    <source>
        <dbReference type="ARBA" id="ARBA00022737"/>
    </source>
</evidence>
<dbReference type="AlphaFoldDB" id="A0AAE8MRC4"/>
<dbReference type="Gene3D" id="1.25.40.20">
    <property type="entry name" value="Ankyrin repeat-containing domain"/>
    <property type="match status" value="1"/>
</dbReference>
<evidence type="ECO:0000256" key="2">
    <source>
        <dbReference type="ARBA" id="ARBA00023043"/>
    </source>
</evidence>
<sequence>MGLPLDGKSACSVDRSGGRPPLSFLATEYSGNSKIWELSNATRYGNIAVVKQLLEDGVDVNSRDSQGRTPLLRASRGGHPAVVHLLLEYGANTELKYNEYYNYTPLSRAAMEGHVEVVRILLQHGADTEPQDSPEIEAPRKGRRCIQSPLSWAAGGLSWGAQRQGRTDIELFWAARAESEDIVQRSEIIVRLLLEHGANTEPKNNITDDGDGLQMWSNITNIVGEPKRA</sequence>
<evidence type="ECO:0000313" key="4">
    <source>
        <dbReference type="EMBL" id="SPN98622.1"/>
    </source>
</evidence>
<keyword evidence="5" id="KW-1185">Reference proteome</keyword>
<evidence type="ECO:0000313" key="5">
    <source>
        <dbReference type="Proteomes" id="UP001187682"/>
    </source>
</evidence>